<evidence type="ECO:0000313" key="1">
    <source>
        <dbReference type="EMBL" id="MYN44759.1"/>
    </source>
</evidence>
<gene>
    <name evidence="1" type="ORF">GTP23_06690</name>
</gene>
<dbReference type="EMBL" id="WWCL01000001">
    <property type="protein sequence ID" value="MYN44759.1"/>
    <property type="molecule type" value="Genomic_DNA"/>
</dbReference>
<protein>
    <submittedName>
        <fullName evidence="1">Uncharacterized protein</fullName>
    </submittedName>
</protein>
<reference evidence="1" key="1">
    <citation type="submission" date="2019-12" db="EMBL/GenBank/DDBJ databases">
        <title>Novel species isolated from a subtropical stream in China.</title>
        <authorList>
            <person name="Lu H."/>
        </authorList>
    </citation>
    <scope>NUCLEOTIDE SEQUENCE [LARGE SCALE GENOMIC DNA]</scope>
    <source>
        <strain evidence="1">FT93W</strain>
    </source>
</reference>
<organism evidence="1 2">
    <name type="scientific">Duganella fentianensis</name>
    <dbReference type="NCBI Taxonomy" id="2692177"/>
    <lineage>
        <taxon>Bacteria</taxon>
        <taxon>Pseudomonadati</taxon>
        <taxon>Pseudomonadota</taxon>
        <taxon>Betaproteobacteria</taxon>
        <taxon>Burkholderiales</taxon>
        <taxon>Oxalobacteraceae</taxon>
        <taxon>Telluria group</taxon>
        <taxon>Duganella</taxon>
    </lineage>
</organism>
<dbReference type="Proteomes" id="UP000444316">
    <property type="component" value="Unassembled WGS sequence"/>
</dbReference>
<comment type="caution">
    <text evidence="1">The sequence shown here is derived from an EMBL/GenBank/DDBJ whole genome shotgun (WGS) entry which is preliminary data.</text>
</comment>
<name>A0A845HUQ9_9BURK</name>
<accession>A0A845HUQ9</accession>
<dbReference type="RefSeq" id="WP_161034361.1">
    <property type="nucleotide sequence ID" value="NZ_WWCL01000001.1"/>
</dbReference>
<evidence type="ECO:0000313" key="2">
    <source>
        <dbReference type="Proteomes" id="UP000444316"/>
    </source>
</evidence>
<dbReference type="AlphaFoldDB" id="A0A845HUQ9"/>
<keyword evidence="2" id="KW-1185">Reference proteome</keyword>
<sequence length="137" mass="15565">MPYELSFVKSIAQVERESYCNNCCVGGDLIAEALLPALTPRYGELDPIEEDWGWHIGFKYADVKLAVDIFCDDPDKGEFRVHLTSRVRGFFGSKVRDTPELEILKRMLIDAISAWEDYVPAVTKLDEKYFPITANVA</sequence>
<proteinExistence type="predicted"/>